<accession>A0ABV6KP69</accession>
<reference evidence="4 5" key="1">
    <citation type="submission" date="2024-09" db="EMBL/GenBank/DDBJ databases">
        <authorList>
            <person name="Sun Q."/>
            <person name="Mori K."/>
        </authorList>
    </citation>
    <scope>NUCLEOTIDE SEQUENCE [LARGE SCALE GENOMIC DNA]</scope>
    <source>
        <strain evidence="4 5">CGMCC 1.9126</strain>
    </source>
</reference>
<evidence type="ECO:0000313" key="5">
    <source>
        <dbReference type="Proteomes" id="UP001589738"/>
    </source>
</evidence>
<dbReference type="InterPro" id="IPR001375">
    <property type="entry name" value="Peptidase_S9_cat"/>
</dbReference>
<dbReference type="RefSeq" id="WP_377057860.1">
    <property type="nucleotide sequence ID" value="NZ_JBHLUU010000022.1"/>
</dbReference>
<dbReference type="InterPro" id="IPR011042">
    <property type="entry name" value="6-blade_b-propeller_TolB-like"/>
</dbReference>
<keyword evidence="2" id="KW-0645">Protease</keyword>
<evidence type="ECO:0000313" key="4">
    <source>
        <dbReference type="EMBL" id="MFC0475095.1"/>
    </source>
</evidence>
<dbReference type="SUPFAM" id="SSF82171">
    <property type="entry name" value="DPP6 N-terminal domain-like"/>
    <property type="match status" value="1"/>
</dbReference>
<dbReference type="SUPFAM" id="SSF53474">
    <property type="entry name" value="alpha/beta-Hydrolases"/>
    <property type="match status" value="1"/>
</dbReference>
<name>A0ABV6KP69_9BACI</name>
<dbReference type="PANTHER" id="PTHR42776">
    <property type="entry name" value="SERINE PEPTIDASE S9 FAMILY MEMBER"/>
    <property type="match status" value="1"/>
</dbReference>
<gene>
    <name evidence="4" type="ORF">ACFFHF_07470</name>
</gene>
<evidence type="ECO:0000256" key="1">
    <source>
        <dbReference type="ARBA" id="ARBA00022801"/>
    </source>
</evidence>
<dbReference type="PANTHER" id="PTHR42776:SF27">
    <property type="entry name" value="DIPEPTIDYL PEPTIDASE FAMILY MEMBER 6"/>
    <property type="match status" value="1"/>
</dbReference>
<dbReference type="EMBL" id="JBHLUU010000022">
    <property type="protein sequence ID" value="MFC0475095.1"/>
    <property type="molecule type" value="Genomic_DNA"/>
</dbReference>
<feature type="domain" description="Peptidase S9 prolyl oligopeptidase catalytic" evidence="3">
    <location>
        <begin position="456"/>
        <end position="664"/>
    </location>
</feature>
<organism evidence="4 5">
    <name type="scientific">Robertmurraya beringensis</name>
    <dbReference type="NCBI Taxonomy" id="641660"/>
    <lineage>
        <taxon>Bacteria</taxon>
        <taxon>Bacillati</taxon>
        <taxon>Bacillota</taxon>
        <taxon>Bacilli</taxon>
        <taxon>Bacillales</taxon>
        <taxon>Bacillaceae</taxon>
        <taxon>Robertmurraya</taxon>
    </lineage>
</organism>
<keyword evidence="1" id="KW-0378">Hydrolase</keyword>
<dbReference type="InterPro" id="IPR029058">
    <property type="entry name" value="AB_hydrolase_fold"/>
</dbReference>
<dbReference type="InterPro" id="IPR011659">
    <property type="entry name" value="WD40"/>
</dbReference>
<proteinExistence type="predicted"/>
<protein>
    <submittedName>
        <fullName evidence="4">S9 family peptidase</fullName>
    </submittedName>
</protein>
<dbReference type="Pfam" id="PF07676">
    <property type="entry name" value="PD40"/>
    <property type="match status" value="4"/>
</dbReference>
<keyword evidence="2" id="KW-0720">Serine protease</keyword>
<evidence type="ECO:0000256" key="2">
    <source>
        <dbReference type="ARBA" id="ARBA00022825"/>
    </source>
</evidence>
<keyword evidence="5" id="KW-1185">Reference proteome</keyword>
<dbReference type="Pfam" id="PF00326">
    <property type="entry name" value="Peptidase_S9"/>
    <property type="match status" value="1"/>
</dbReference>
<dbReference type="Gene3D" id="3.40.50.1820">
    <property type="entry name" value="alpha/beta hydrolase"/>
    <property type="match status" value="1"/>
</dbReference>
<sequence>MIWVSKRTLVAEDLYQLKSVADPQLASNGQDLVYIQTAIDEKKNDYVSNIYYMNVEEESDPVQWTFGTERNFSPRWSPCGEKVAFVSTRSGKGQIYILHKKGGEARQLTSIAHGVSNPVWSPDGKQIAFTTGLKPGEELSEKEEKSEENPKLLKPLVVEKMKYKSDAAGFLDEKVKQVAIVNVESGEVQLITSGNADIHLQSWSPDGNTLAVSADLSEDADFSFINDFFLLDIKTKELRKVTEGTGYFGSASFSPDGKYIGLFGHEREFKNATLTKLWIYDVEGETLSCLTEGTDLLVGDLAIGDFHQGVVTPGVLWGENSTSFYFLATDHGNTVLYYGSVEGELYPALLDKQHVYGATTGGQVNQAVVAISKPTEPGELYLLDVPTGDLKQLTNVNKEFLEEVVLAEVEEIEFTSTDDWQLHGWIMKPASFKEGEKYPCILEIHGGPHAMYANTYFHEFQMLAAAGYAVLFINPRGSHGYGQSFVDAVRGDYGGRDYADLMDAVDFALKKFDFIDENKLGVTGGSYGGFMTNWIVGHTNRFKAAVTQRSISNWISFYGVSDIGYYFNEWQIKAELEDLETLWKHSPLAYVKRIETPLLILHSEKDYRCPIEQAEQLYIALKHRKKETKFVRFPESNHELSRSGKPNLRIERLNHILGWFKEYIQ</sequence>
<dbReference type="Proteomes" id="UP001589738">
    <property type="component" value="Unassembled WGS sequence"/>
</dbReference>
<comment type="caution">
    <text evidence="4">The sequence shown here is derived from an EMBL/GenBank/DDBJ whole genome shotgun (WGS) entry which is preliminary data.</text>
</comment>
<evidence type="ECO:0000259" key="3">
    <source>
        <dbReference type="Pfam" id="PF00326"/>
    </source>
</evidence>
<dbReference type="Gene3D" id="2.120.10.30">
    <property type="entry name" value="TolB, C-terminal domain"/>
    <property type="match status" value="2"/>
</dbReference>